<name>A0ABW1NA37_9ACTN</name>
<dbReference type="SUPFAM" id="SSF69318">
    <property type="entry name" value="Integrin alpha N-terminal domain"/>
    <property type="match status" value="3"/>
</dbReference>
<feature type="domain" description="PLL-like beta propeller" evidence="7">
    <location>
        <begin position="530"/>
        <end position="690"/>
    </location>
</feature>
<keyword evidence="4" id="KW-0325">Glycoprotein</keyword>
<evidence type="ECO:0000256" key="2">
    <source>
        <dbReference type="ARBA" id="ARBA00022737"/>
    </source>
</evidence>
<gene>
    <name evidence="8" type="ORF">ACFP1K_01745</name>
</gene>
<evidence type="ECO:0000313" key="8">
    <source>
        <dbReference type="EMBL" id="MFC6079865.1"/>
    </source>
</evidence>
<accession>A0ABW1NA37</accession>
<dbReference type="SMART" id="SM00191">
    <property type="entry name" value="Int_alpha"/>
    <property type="match status" value="7"/>
</dbReference>
<feature type="chain" id="PRO_5047147056" description="PLL-like beta propeller domain-containing protein" evidence="6">
    <location>
        <begin position="32"/>
        <end position="872"/>
    </location>
</feature>
<dbReference type="InterPro" id="IPR000413">
    <property type="entry name" value="Integrin_alpha"/>
</dbReference>
<dbReference type="InterPro" id="IPR058502">
    <property type="entry name" value="PLL-like_beta-prop"/>
</dbReference>
<dbReference type="PRINTS" id="PR01185">
    <property type="entry name" value="INTEGRINA"/>
</dbReference>
<protein>
    <recommendedName>
        <fullName evidence="7">PLL-like beta propeller domain-containing protein</fullName>
    </recommendedName>
</protein>
<dbReference type="PROSITE" id="PS51470">
    <property type="entry name" value="FG_GAP"/>
    <property type="match status" value="5"/>
</dbReference>
<feature type="region of interest" description="Disordered" evidence="5">
    <location>
        <begin position="338"/>
        <end position="359"/>
    </location>
</feature>
<dbReference type="SUPFAM" id="SSF89372">
    <property type="entry name" value="Fucose-specific lectin"/>
    <property type="match status" value="1"/>
</dbReference>
<keyword evidence="2" id="KW-0677">Repeat</keyword>
<dbReference type="Gene3D" id="2.120.10.70">
    <property type="entry name" value="Fucose-specific lectin"/>
    <property type="match status" value="1"/>
</dbReference>
<evidence type="ECO:0000256" key="1">
    <source>
        <dbReference type="ARBA" id="ARBA00022729"/>
    </source>
</evidence>
<evidence type="ECO:0000256" key="5">
    <source>
        <dbReference type="SAM" id="MobiDB-lite"/>
    </source>
</evidence>
<comment type="caution">
    <text evidence="8">The sequence shown here is derived from an EMBL/GenBank/DDBJ whole genome shotgun (WGS) entry which is preliminary data.</text>
</comment>
<reference evidence="9" key="1">
    <citation type="journal article" date="2019" name="Int. J. Syst. Evol. Microbiol.">
        <title>The Global Catalogue of Microorganisms (GCM) 10K type strain sequencing project: providing services to taxonomists for standard genome sequencing and annotation.</title>
        <authorList>
            <consortium name="The Broad Institute Genomics Platform"/>
            <consortium name="The Broad Institute Genome Sequencing Center for Infectious Disease"/>
            <person name="Wu L."/>
            <person name="Ma J."/>
        </authorList>
    </citation>
    <scope>NUCLEOTIDE SEQUENCE [LARGE SCALE GENOMIC DNA]</scope>
    <source>
        <strain evidence="9">JCM 30346</strain>
    </source>
</reference>
<dbReference type="Pfam" id="PF01839">
    <property type="entry name" value="FG-GAP"/>
    <property type="match status" value="6"/>
</dbReference>
<dbReference type="Gene3D" id="2.130.10.130">
    <property type="entry name" value="Integrin alpha, N-terminal"/>
    <property type="match status" value="4"/>
</dbReference>
<dbReference type="InterPro" id="IPR013519">
    <property type="entry name" value="Int_alpha_beta-p"/>
</dbReference>
<evidence type="ECO:0000313" key="9">
    <source>
        <dbReference type="Proteomes" id="UP001596137"/>
    </source>
</evidence>
<keyword evidence="9" id="KW-1185">Reference proteome</keyword>
<evidence type="ECO:0000256" key="6">
    <source>
        <dbReference type="SAM" id="SignalP"/>
    </source>
</evidence>
<dbReference type="Pfam" id="PF26607">
    <property type="entry name" value="DUF8189"/>
    <property type="match status" value="2"/>
</dbReference>
<dbReference type="PANTHER" id="PTHR23221:SF7">
    <property type="entry name" value="PHOSPHATIDYLINOSITOL-GLYCAN-SPECIFIC PHOSPHOLIPASE D"/>
    <property type="match status" value="1"/>
</dbReference>
<dbReference type="Proteomes" id="UP001596137">
    <property type="component" value="Unassembled WGS sequence"/>
</dbReference>
<dbReference type="PANTHER" id="PTHR23221">
    <property type="entry name" value="GLYCOSYLPHOSPHATIDYLINOSITOL PHOSPHOLIPASE D"/>
    <property type="match status" value="1"/>
</dbReference>
<feature type="domain" description="PLL-like beta propeller" evidence="7">
    <location>
        <begin position="699"/>
        <end position="817"/>
    </location>
</feature>
<dbReference type="RefSeq" id="WP_380746342.1">
    <property type="nucleotide sequence ID" value="NZ_JBHSRF010000002.1"/>
</dbReference>
<dbReference type="EMBL" id="JBHSRF010000002">
    <property type="protein sequence ID" value="MFC6079865.1"/>
    <property type="molecule type" value="Genomic_DNA"/>
</dbReference>
<keyword evidence="3" id="KW-0378">Hydrolase</keyword>
<dbReference type="InterPro" id="IPR013517">
    <property type="entry name" value="FG-GAP"/>
</dbReference>
<sequence>MTRCRAAGWLCVLTMVASGTVTGLVPAAARAATPCAAADLYARRVVTPAGPVSGARFGAASVSGDFNKDGFADVAVGAPGDTTGGAAGGSVTVFRGSANGLVMPGARLTQAGAGAGVEAGDRFGAALAAGDFNKDGYADLAVGSPGEVVGSAAGAGSIAVFTGGSGGLSGGKWYTQSTGGGGDEAGDAFGTALAAGDMNGDGYADLAIGVPGEMPPGETTRGGAVYVYKGSSGGVVTGWNTKQEDAGGATEAGDRFGAALALGNVTGSSHADLVVGAPAEAPGSDPAGSGVVYVIPGAASGKAAGFGVTQEGNGGGNEADDNFGAALALGDFDHDGYADIAAGTPGEAPGSEPRSGSVGIFPGASAKLGTAFWVQESGAAEQLAAGDKFGSTLATGDADHDGHADLVIGAPGKAYGAAGAGVAYLFRGGPRPPGSTVSIATGRRITQIDAGDVNEAGDNFGSAAALGDLNGDGRAEAVIGAAGESPNGQPASGTAVALSRLVPAASAAVPVESYSPTAALQASPVPGAQAGTLEYAYTDNIGRLLHGHQTDPDSFGSVQWTVISGTQAYTGPPALGEQADGRLQIAGHNATGPVWTVTQATKNPPAWGAWLPVEIPMTSHAAIGRLEDGRPVAFAVDTGGVLWALPQTSAAGPYTSWISLGVAGFAGATPAVVTVGGGIRVFVTDAAGTLRTMLYANGAVTGCTSLSEPGFSGTPSAVVYPGSRIRLFARGGDGTVLTKRQDAAGDFPDAWERVPGLAAAGAPSALISPVSGKTEILARGADGAIYSTGETVQGSGAWRDWVRVTFDPDVSATDPTAFAFTNAGGPTWAFLFRDADNRTRVYQVAASSAARSAGDGRDAVTFVRGTLPRPPR</sequence>
<feature type="signal peptide" evidence="6">
    <location>
        <begin position="1"/>
        <end position="31"/>
    </location>
</feature>
<dbReference type="InterPro" id="IPR028994">
    <property type="entry name" value="Integrin_alpha_N"/>
</dbReference>
<organism evidence="8 9">
    <name type="scientific">Sphaerisporangium aureirubrum</name>
    <dbReference type="NCBI Taxonomy" id="1544736"/>
    <lineage>
        <taxon>Bacteria</taxon>
        <taxon>Bacillati</taxon>
        <taxon>Actinomycetota</taxon>
        <taxon>Actinomycetes</taxon>
        <taxon>Streptosporangiales</taxon>
        <taxon>Streptosporangiaceae</taxon>
        <taxon>Sphaerisporangium</taxon>
    </lineage>
</organism>
<keyword evidence="1 6" id="KW-0732">Signal</keyword>
<evidence type="ECO:0000259" key="7">
    <source>
        <dbReference type="Pfam" id="PF26607"/>
    </source>
</evidence>
<evidence type="ECO:0000256" key="3">
    <source>
        <dbReference type="ARBA" id="ARBA00022801"/>
    </source>
</evidence>
<evidence type="ECO:0000256" key="4">
    <source>
        <dbReference type="ARBA" id="ARBA00023180"/>
    </source>
</evidence>
<proteinExistence type="predicted"/>